<evidence type="ECO:0000259" key="18">
    <source>
        <dbReference type="PROSITE" id="PS51183"/>
    </source>
</evidence>
<evidence type="ECO:0000256" key="3">
    <source>
        <dbReference type="ARBA" id="ARBA00009711"/>
    </source>
</evidence>
<feature type="region of interest" description="Disordered" evidence="17">
    <location>
        <begin position="500"/>
        <end position="571"/>
    </location>
</feature>
<dbReference type="STRING" id="1965070.A0A3S3PKI6"/>
<dbReference type="InterPro" id="IPR034732">
    <property type="entry name" value="EPHD"/>
</dbReference>
<feature type="domain" description="JmjC" evidence="19">
    <location>
        <begin position="143"/>
        <end position="309"/>
    </location>
</feature>
<comment type="similarity">
    <text evidence="3">Belongs to the JHDM3 histone demethylase family.</text>
</comment>
<comment type="cofactor">
    <cofactor evidence="1">
        <name>Fe(2+)</name>
        <dbReference type="ChEBI" id="CHEBI:29033"/>
    </cofactor>
</comment>
<feature type="compositionally biased region" description="Low complexity" evidence="17">
    <location>
        <begin position="517"/>
        <end position="533"/>
    </location>
</feature>
<feature type="region of interest" description="Disordered" evidence="17">
    <location>
        <begin position="366"/>
        <end position="399"/>
    </location>
</feature>
<evidence type="ECO:0000256" key="14">
    <source>
        <dbReference type="ARBA" id="ARBA00023242"/>
    </source>
</evidence>
<keyword evidence="5" id="KW-0479">Metal-binding</keyword>
<gene>
    <name evidence="21" type="ORF">B4U79_12402</name>
</gene>
<evidence type="ECO:0000256" key="12">
    <source>
        <dbReference type="ARBA" id="ARBA00023015"/>
    </source>
</evidence>
<dbReference type="Gene3D" id="3.10.330.70">
    <property type="match status" value="1"/>
</dbReference>
<dbReference type="GO" id="GO:0010468">
    <property type="term" value="P:regulation of gene expression"/>
    <property type="evidence" value="ECO:0007669"/>
    <property type="project" value="TreeGrafter"/>
</dbReference>
<evidence type="ECO:0000259" key="20">
    <source>
        <dbReference type="PROSITE" id="PS51805"/>
    </source>
</evidence>
<dbReference type="SMART" id="SM00558">
    <property type="entry name" value="JmjC"/>
    <property type="match status" value="1"/>
</dbReference>
<keyword evidence="9" id="KW-0223">Dioxygenase</keyword>
<dbReference type="InterPro" id="IPR001965">
    <property type="entry name" value="Znf_PHD"/>
</dbReference>
<dbReference type="GO" id="GO:0140684">
    <property type="term" value="F:histone H3K9me2/H3K9me3 demethylase activity"/>
    <property type="evidence" value="ECO:0007669"/>
    <property type="project" value="UniProtKB-EC"/>
</dbReference>
<dbReference type="InterPro" id="IPR002999">
    <property type="entry name" value="Tudor"/>
</dbReference>
<keyword evidence="13" id="KW-0804">Transcription</keyword>
<dbReference type="EC" id="1.14.11.66" evidence="4"/>
<evidence type="ECO:0000256" key="7">
    <source>
        <dbReference type="ARBA" id="ARBA00022833"/>
    </source>
</evidence>
<dbReference type="PANTHER" id="PTHR10694">
    <property type="entry name" value="LYSINE-SPECIFIC DEMETHYLASE"/>
    <property type="match status" value="1"/>
</dbReference>
<dbReference type="Proteomes" id="UP000285301">
    <property type="component" value="Unassembled WGS sequence"/>
</dbReference>
<keyword evidence="8" id="KW-0156">Chromatin regulator</keyword>
<dbReference type="SUPFAM" id="SSF63748">
    <property type="entry name" value="Tudor/PWWP/MBT"/>
    <property type="match status" value="2"/>
</dbReference>
<dbReference type="FunFam" id="2.60.120.650:FF:000048">
    <property type="entry name" value="Lysine-specific demethylase 4A"/>
    <property type="match status" value="1"/>
</dbReference>
<evidence type="ECO:0000256" key="1">
    <source>
        <dbReference type="ARBA" id="ARBA00001954"/>
    </source>
</evidence>
<feature type="domain" description="JmjN" evidence="18">
    <location>
        <begin position="12"/>
        <end position="54"/>
    </location>
</feature>
<dbReference type="Gene3D" id="2.30.30.140">
    <property type="match status" value="1"/>
</dbReference>
<dbReference type="SMART" id="SM00545">
    <property type="entry name" value="JmjN"/>
    <property type="match status" value="1"/>
</dbReference>
<dbReference type="SMART" id="SM00249">
    <property type="entry name" value="PHD"/>
    <property type="match status" value="2"/>
</dbReference>
<dbReference type="InterPro" id="IPR013083">
    <property type="entry name" value="Znf_RING/FYVE/PHD"/>
</dbReference>
<dbReference type="InterPro" id="IPR003349">
    <property type="entry name" value="JmjN"/>
</dbReference>
<evidence type="ECO:0000256" key="13">
    <source>
        <dbReference type="ARBA" id="ARBA00023163"/>
    </source>
</evidence>
<dbReference type="InterPro" id="IPR019787">
    <property type="entry name" value="Znf_PHD-finger"/>
</dbReference>
<evidence type="ECO:0000313" key="22">
    <source>
        <dbReference type="Proteomes" id="UP000285301"/>
    </source>
</evidence>
<dbReference type="GO" id="GO:0048512">
    <property type="term" value="P:circadian behavior"/>
    <property type="evidence" value="ECO:0007669"/>
    <property type="project" value="UniProtKB-ARBA"/>
</dbReference>
<dbReference type="GO" id="GO:0008168">
    <property type="term" value="F:methyltransferase activity"/>
    <property type="evidence" value="ECO:0007669"/>
    <property type="project" value="UniProtKB-KW"/>
</dbReference>
<dbReference type="Pfam" id="PF13831">
    <property type="entry name" value="PHD_2"/>
    <property type="match status" value="1"/>
</dbReference>
<comment type="caution">
    <text evidence="21">The sequence shown here is derived from an EMBL/GenBank/DDBJ whole genome shotgun (WGS) entry which is preliminary data.</text>
</comment>
<keyword evidence="7" id="KW-0862">Zinc</keyword>
<accession>A0A3S3PKI6</accession>
<evidence type="ECO:0000256" key="10">
    <source>
        <dbReference type="ARBA" id="ARBA00023002"/>
    </source>
</evidence>
<dbReference type="GO" id="GO:0008270">
    <property type="term" value="F:zinc ion binding"/>
    <property type="evidence" value="ECO:0007669"/>
    <property type="project" value="UniProtKB-KW"/>
</dbReference>
<evidence type="ECO:0000256" key="17">
    <source>
        <dbReference type="SAM" id="MobiDB-lite"/>
    </source>
</evidence>
<evidence type="ECO:0000256" key="15">
    <source>
        <dbReference type="ARBA" id="ARBA00049349"/>
    </source>
</evidence>
<keyword evidence="10" id="KW-0560">Oxidoreductase</keyword>
<evidence type="ECO:0000256" key="8">
    <source>
        <dbReference type="ARBA" id="ARBA00022853"/>
    </source>
</evidence>
<feature type="domain" description="PHD-type" evidence="20">
    <location>
        <begin position="831"/>
        <end position="952"/>
    </location>
</feature>
<dbReference type="InterPro" id="IPR003347">
    <property type="entry name" value="JmjC_dom"/>
</dbReference>
<keyword evidence="22" id="KW-1185">Reference proteome</keyword>
<dbReference type="PROSITE" id="PS51184">
    <property type="entry name" value="JMJC"/>
    <property type="match status" value="1"/>
</dbReference>
<dbReference type="GO" id="GO:0140681">
    <property type="term" value="F:histone H3K36me2/H3K36me3 demethylase activity"/>
    <property type="evidence" value="ECO:0007669"/>
    <property type="project" value="UniProtKB-ARBA"/>
</dbReference>
<evidence type="ECO:0000256" key="5">
    <source>
        <dbReference type="ARBA" id="ARBA00022723"/>
    </source>
</evidence>
<keyword evidence="6" id="KW-0863">Zinc-finger</keyword>
<evidence type="ECO:0000256" key="11">
    <source>
        <dbReference type="ARBA" id="ARBA00023004"/>
    </source>
</evidence>
<dbReference type="Pfam" id="PF02375">
    <property type="entry name" value="JmjN"/>
    <property type="match status" value="1"/>
</dbReference>
<evidence type="ECO:0000256" key="2">
    <source>
        <dbReference type="ARBA" id="ARBA00004123"/>
    </source>
</evidence>
<comment type="catalytic activity">
    <reaction evidence="15">
        <text>N(6),N(6),N(6)-trimethyl-L-lysyl(9)-[histone H3] + 2 2-oxoglutarate + 2 O2 = N(6)-methyl-L-lysyl(9)-[histone H3] + 2 formaldehyde + 2 succinate + 2 CO2</text>
        <dbReference type="Rhea" id="RHEA:60200"/>
        <dbReference type="Rhea" id="RHEA-COMP:15538"/>
        <dbReference type="Rhea" id="RHEA-COMP:15542"/>
        <dbReference type="ChEBI" id="CHEBI:15379"/>
        <dbReference type="ChEBI" id="CHEBI:16526"/>
        <dbReference type="ChEBI" id="CHEBI:16810"/>
        <dbReference type="ChEBI" id="CHEBI:16842"/>
        <dbReference type="ChEBI" id="CHEBI:30031"/>
        <dbReference type="ChEBI" id="CHEBI:61929"/>
        <dbReference type="ChEBI" id="CHEBI:61961"/>
        <dbReference type="EC" id="1.14.11.66"/>
    </reaction>
</comment>
<evidence type="ECO:0000256" key="4">
    <source>
        <dbReference type="ARBA" id="ARBA00012900"/>
    </source>
</evidence>
<dbReference type="OrthoDB" id="9547406at2759"/>
<dbReference type="InterPro" id="IPR011011">
    <property type="entry name" value="Znf_FYVE_PHD"/>
</dbReference>
<dbReference type="Pfam" id="PF02373">
    <property type="entry name" value="JmjC"/>
    <property type="match status" value="1"/>
</dbReference>
<dbReference type="PROSITE" id="PS51805">
    <property type="entry name" value="EPHD"/>
    <property type="match status" value="1"/>
</dbReference>
<dbReference type="Pfam" id="PF13832">
    <property type="entry name" value="zf-HC5HC2H_2"/>
    <property type="match status" value="1"/>
</dbReference>
<comment type="subcellular location">
    <subcellularLocation>
        <location evidence="2">Nucleus</location>
    </subcellularLocation>
</comment>
<reference evidence="21 22" key="1">
    <citation type="journal article" date="2018" name="Gigascience">
        <title>Genomes of trombidid mites reveal novel predicted allergens and laterally-transferred genes associated with secondary metabolism.</title>
        <authorList>
            <person name="Dong X."/>
            <person name="Chaisiri K."/>
            <person name="Xia D."/>
            <person name="Armstrong S.D."/>
            <person name="Fang Y."/>
            <person name="Donnelly M.J."/>
            <person name="Kadowaki T."/>
            <person name="McGarry J.W."/>
            <person name="Darby A.C."/>
            <person name="Makepeace B.L."/>
        </authorList>
    </citation>
    <scope>NUCLEOTIDE SEQUENCE [LARGE SCALE GENOMIC DNA]</scope>
    <source>
        <strain evidence="21">UoL-WK</strain>
    </source>
</reference>
<dbReference type="SMART" id="SM00333">
    <property type="entry name" value="TUDOR"/>
    <property type="match status" value="1"/>
</dbReference>
<evidence type="ECO:0000313" key="21">
    <source>
        <dbReference type="EMBL" id="RWS17149.1"/>
    </source>
</evidence>
<feature type="compositionally biased region" description="Polar residues" evidence="17">
    <location>
        <begin position="500"/>
        <end position="515"/>
    </location>
</feature>
<dbReference type="Gene3D" id="2.60.120.650">
    <property type="entry name" value="Cupin"/>
    <property type="match status" value="1"/>
</dbReference>
<dbReference type="GO" id="GO:0000785">
    <property type="term" value="C:chromatin"/>
    <property type="evidence" value="ECO:0007669"/>
    <property type="project" value="TreeGrafter"/>
</dbReference>
<evidence type="ECO:0000259" key="19">
    <source>
        <dbReference type="PROSITE" id="PS51184"/>
    </source>
</evidence>
<keyword evidence="12" id="KW-0805">Transcription regulation</keyword>
<keyword evidence="21" id="KW-0808">Transferase</keyword>
<proteinExistence type="inferred from homology"/>
<dbReference type="SUPFAM" id="SSF57903">
    <property type="entry name" value="FYVE/PHD zinc finger"/>
    <property type="match status" value="1"/>
</dbReference>
<comment type="function">
    <text evidence="16">Probable histone demethylase that specifically demethylates 'Lys-9' and 'Lys-36' residues of histone H3, thereby playing a central role in histone code. Demethylation of Lys residue generates formaldehyde and succinate.</text>
</comment>
<keyword evidence="21" id="KW-0489">Methyltransferase</keyword>
<evidence type="ECO:0000256" key="16">
    <source>
        <dbReference type="ARBA" id="ARBA00053408"/>
    </source>
</evidence>
<name>A0A3S3PKI6_9ACAR</name>
<dbReference type="PROSITE" id="PS51183">
    <property type="entry name" value="JMJN"/>
    <property type="match status" value="1"/>
</dbReference>
<dbReference type="EMBL" id="NCKU01000114">
    <property type="protein sequence ID" value="RWS17149.1"/>
    <property type="molecule type" value="Genomic_DNA"/>
</dbReference>
<dbReference type="SUPFAM" id="SSF51197">
    <property type="entry name" value="Clavaminate synthase-like"/>
    <property type="match status" value="1"/>
</dbReference>
<keyword evidence="14" id="KW-0539">Nucleus</keyword>
<keyword evidence="11" id="KW-0408">Iron</keyword>
<evidence type="ECO:0000256" key="6">
    <source>
        <dbReference type="ARBA" id="ARBA00022771"/>
    </source>
</evidence>
<dbReference type="GO" id="GO:0005634">
    <property type="term" value="C:nucleus"/>
    <property type="evidence" value="ECO:0007669"/>
    <property type="project" value="UniProtKB-SubCell"/>
</dbReference>
<evidence type="ECO:0000256" key="9">
    <source>
        <dbReference type="ARBA" id="ARBA00022964"/>
    </source>
</evidence>
<sequence>MGLNDGNGVPKIMVFRPTLEEMKDFSKYVEKMEAQGANKAGLAKIIPPPEWCPRKGGYDDDYVNDMVIKAPIMQVVNGRQGLYQQYNIQKKALTVREFKKAAESSRYRTPDYFDYEDLERKYWKNVTYNPAIYGADVPGTLYDPDVKEFNINHLNTILDLVNDSYGIKIMGVNTAYLYFGMWKTTFAWHTEDMDLYSINYLHFGAPKSWYAIPPEHGRRLERLAAGFFPCSNKNCSSFLRHKMTLISPQVLKQYSIPFNKITQEPGEFMITFPYAYHAGYNHGYNCAESTNFALPRWVEYGKRATKCLCRSDSVKISMETFVKKFQPDRYELWLQGKDIGPHPEDPSHICAAPRPTDYELEVMSKVKTSKSKRHPPYKMDSYEDSDTEEYSDSDCDDSNKVTSVVTKAAKKSFESSNSSVNDEVKSYLKITPPDLMEPVKNLKSRGVPKKKKKTSSSIIPPHLMTHSYAKPACTNPPTLLNSLSWPTVTMPSVPNDVSQMLNKLFTPPSSSQTPDVSKASSNAESQSSFSESQGVQTSYSSVPPPPPPLQIKQNKTQHLESVDNGSHRWIPPPPPLKQLHTPTLAEFNSFNFSMDYNYASSPDLKHFTDNTNSLQLQPLLPESKNYSENSCIEEKKILEEPIVLDDYTIQHSVVIPSGKAEAWTSTDDLLVNDIIVRTRSVQASELLKLVCSGTPNSDLNQLLKCVPIPIHLYQHLPYNYFGEQLFNASISTIYPHCAVCILLRKFEISNDWLEAQKTIPKSSPVLIPNAAFAFKVIDQNTTLDEIGSSPLMVCSDCKVCVHEVCYGVVNNRNDGYEGNWKCDRCRLKRHGIHCSLCPFRGGALKQAEDANVWVHITCALMQPDAKFKNGITKSPIEINGVKKTKGINNLRCFYCQKANNRLADYIMGYCIQCYKAPKCIISFHVTCAHIAGIVFEASDWPDPIRAYCQKCTSHTLKRIAAENEGDDIEINTKVIARHRNRRYYEATVIGKSTEIRHHVHFVDNSFTENVRTSDIISHEWSESNPIEIGDQVQVNWNKDRLTGKYSGNHSIYVYTLLFEDNSRCKARRKDFYLHTEKLPKRVEQKLSQATDQKHNALFQKSEKTAKLLKD</sequence>
<organism evidence="21 22">
    <name type="scientific">Dinothrombium tinctorium</name>
    <dbReference type="NCBI Taxonomy" id="1965070"/>
    <lineage>
        <taxon>Eukaryota</taxon>
        <taxon>Metazoa</taxon>
        <taxon>Ecdysozoa</taxon>
        <taxon>Arthropoda</taxon>
        <taxon>Chelicerata</taxon>
        <taxon>Arachnida</taxon>
        <taxon>Acari</taxon>
        <taxon>Acariformes</taxon>
        <taxon>Trombidiformes</taxon>
        <taxon>Prostigmata</taxon>
        <taxon>Anystina</taxon>
        <taxon>Parasitengona</taxon>
        <taxon>Trombidioidea</taxon>
        <taxon>Trombidiidae</taxon>
        <taxon>Dinothrombium</taxon>
    </lineage>
</organism>
<feature type="compositionally biased region" description="Acidic residues" evidence="17">
    <location>
        <begin position="382"/>
        <end position="396"/>
    </location>
</feature>
<protein>
    <recommendedName>
        <fullName evidence="4">[histone H3]-trimethyl-L-lysine(9) demethylase</fullName>
        <ecNumber evidence="4">1.14.11.66</ecNumber>
    </recommendedName>
</protein>
<dbReference type="AlphaFoldDB" id="A0A3S3PKI6"/>
<dbReference type="Gene3D" id="3.30.40.10">
    <property type="entry name" value="Zinc/RING finger domain, C3HC4 (zinc finger)"/>
    <property type="match status" value="2"/>
</dbReference>
<feature type="compositionally biased region" description="Basic residues" evidence="17">
    <location>
        <begin position="367"/>
        <end position="376"/>
    </location>
</feature>
<dbReference type="PANTHER" id="PTHR10694:SF129">
    <property type="entry name" value="LYSINE-SPECIFIC DEMETHYLASE 4B-RELATED"/>
    <property type="match status" value="1"/>
</dbReference>
<dbReference type="GO" id="GO:0032259">
    <property type="term" value="P:methylation"/>
    <property type="evidence" value="ECO:0007669"/>
    <property type="project" value="UniProtKB-KW"/>
</dbReference>